<name>A0A5C6M490_9PLAN</name>
<evidence type="ECO:0000313" key="1">
    <source>
        <dbReference type="EMBL" id="TWW09107.1"/>
    </source>
</evidence>
<accession>A0A5C6M490</accession>
<sequence>MQVGKIALACILLKHSAAGNRTNHKQSWITYQPGFIAFGGLVAQQSFCADRALH</sequence>
<comment type="caution">
    <text evidence="1">The sequence shown here is derived from an EMBL/GenBank/DDBJ whole genome shotgun (WGS) entry which is preliminary data.</text>
</comment>
<feature type="non-terminal residue" evidence="1">
    <location>
        <position position="54"/>
    </location>
</feature>
<reference evidence="1 2" key="1">
    <citation type="submission" date="2019-08" db="EMBL/GenBank/DDBJ databases">
        <title>100 year-old enigma solved: identification of Planctomyces bekefii, the type genus and species of the phylum Planctomycetes.</title>
        <authorList>
            <person name="Svetlana D.N."/>
            <person name="Overmann J."/>
        </authorList>
    </citation>
    <scope>NUCLEOTIDE SEQUENCE [LARGE SCALE GENOMIC DNA]</scope>
    <source>
        <strain evidence="1">Phe10_nw2017</strain>
    </source>
</reference>
<dbReference type="AlphaFoldDB" id="A0A5C6M490"/>
<dbReference type="EMBL" id="SRHE01000385">
    <property type="protein sequence ID" value="TWW09107.1"/>
    <property type="molecule type" value="Genomic_DNA"/>
</dbReference>
<protein>
    <submittedName>
        <fullName evidence="1">Uncharacterized protein</fullName>
    </submittedName>
</protein>
<organism evidence="1 2">
    <name type="scientific">Planctomyces bekefii</name>
    <dbReference type="NCBI Taxonomy" id="1653850"/>
    <lineage>
        <taxon>Bacteria</taxon>
        <taxon>Pseudomonadati</taxon>
        <taxon>Planctomycetota</taxon>
        <taxon>Planctomycetia</taxon>
        <taxon>Planctomycetales</taxon>
        <taxon>Planctomycetaceae</taxon>
        <taxon>Planctomyces</taxon>
    </lineage>
</organism>
<reference evidence="1 2" key="2">
    <citation type="submission" date="2019-08" db="EMBL/GenBank/DDBJ databases">
        <authorList>
            <person name="Henke P."/>
        </authorList>
    </citation>
    <scope>NUCLEOTIDE SEQUENCE [LARGE SCALE GENOMIC DNA]</scope>
    <source>
        <strain evidence="1">Phe10_nw2017</strain>
    </source>
</reference>
<dbReference type="Proteomes" id="UP000321083">
    <property type="component" value="Unassembled WGS sequence"/>
</dbReference>
<proteinExistence type="predicted"/>
<evidence type="ECO:0000313" key="2">
    <source>
        <dbReference type="Proteomes" id="UP000321083"/>
    </source>
</evidence>
<gene>
    <name evidence="1" type="ORF">E3A20_17660</name>
</gene>
<keyword evidence="2" id="KW-1185">Reference proteome</keyword>